<accession>D8S722</accession>
<evidence type="ECO:0000313" key="2">
    <source>
        <dbReference type="Proteomes" id="UP000001514"/>
    </source>
</evidence>
<evidence type="ECO:0000313" key="1">
    <source>
        <dbReference type="EMBL" id="EFJ19672.1"/>
    </source>
</evidence>
<dbReference type="Gramene" id="EFJ19672">
    <property type="protein sequence ID" value="EFJ19672"/>
    <property type="gene ID" value="SELMODRAFT_418867"/>
</dbReference>
<dbReference type="EMBL" id="GL377605">
    <property type="protein sequence ID" value="EFJ19672.1"/>
    <property type="molecule type" value="Genomic_DNA"/>
</dbReference>
<organism evidence="2">
    <name type="scientific">Selaginella moellendorffii</name>
    <name type="common">Spikemoss</name>
    <dbReference type="NCBI Taxonomy" id="88036"/>
    <lineage>
        <taxon>Eukaryota</taxon>
        <taxon>Viridiplantae</taxon>
        <taxon>Streptophyta</taxon>
        <taxon>Embryophyta</taxon>
        <taxon>Tracheophyta</taxon>
        <taxon>Lycopodiopsida</taxon>
        <taxon>Selaginellales</taxon>
        <taxon>Selaginellaceae</taxon>
        <taxon>Selaginella</taxon>
    </lineage>
</organism>
<dbReference type="Proteomes" id="UP000001514">
    <property type="component" value="Unassembled WGS sequence"/>
</dbReference>
<keyword evidence="2" id="KW-1185">Reference proteome</keyword>
<dbReference type="HOGENOM" id="CLU_013240_0_0_1"/>
<name>D8S722_SELML</name>
<dbReference type="eggNOG" id="ENOG502SUGB">
    <property type="taxonomic scope" value="Eukaryota"/>
</dbReference>
<dbReference type="AlphaFoldDB" id="D8S722"/>
<dbReference type="KEGG" id="smo:SELMODRAFT_418867"/>
<proteinExistence type="predicted"/>
<dbReference type="STRING" id="88036.D8S722"/>
<protein>
    <submittedName>
        <fullName evidence="1">Uncharacterized protein</fullName>
    </submittedName>
</protein>
<gene>
    <name evidence="1" type="ORF">SELMODRAFT_418867</name>
</gene>
<dbReference type="PANTHER" id="PTHR33266:SF1">
    <property type="entry name" value="F-BOX DOMAIN-CONTAINING PROTEIN"/>
    <property type="match status" value="1"/>
</dbReference>
<sequence>MAKRVRKIFESASFRPPTEKDLTFECLASWVRSNFASGDIDAVAGWLCSTGSKRTRLANLNTREEFLAAVDSMAEESLDINVRMWRARRAPGMGIAQKAFFDYPLQDMDILEELWRKIEQDYMTWITPGSKYVAPFFAVVQSSGWGKSRLACELHRKGLYTIYVSCMKVDSAGMPGRTPHLADWICTTNATALEMAAFLIASIEALGEYVGESDTGNSKEEGGGGPNPGLWILKQTHPEHGFPIAAMIRDKIPGCLERLQDSAVLAQEAPGLITFECQTTNFVWGENHVYRTVQRALKAAIEKLPVLGVAGPDGKRLKVLFCFDEARTLADTELADEMDTGFTLLRRVLRTASSGLWAVMLGTNPRLSNSVPAQALDPTRKVPSRDFKLFKPFWLTGTAAPPRPGGAESVFRLGRPLWRAFIDRGCSPEKLLGLARDKLNLQEELKDEMVVGVLGCTVGVEVASWSEVAELSMAHHMMTASWISEDMQRVHVSNAAEPVLASAAASVLLDKNKLCKILVSVSKMCKKGVVTGDPRGEMVTRLLVLLAMLTCLKGKKDVMYTKKITLREFLTTLLGMVPDGLASTVHLDAELQFNSFSPTYGRLDAALINDCSQHYRALTCKPGQKAVHNVLPSSKGAIGIQAKRWEADRKTGMAKAVEKLEAGVDGVGFMLSLVFQLGSPDNRVSVEGSAQRTIVIYGLSRQLFPFLLEDSVVDAMRDVLKLNTHDKTQGERSVLHHPFGDDVQRNASIDQTARVEAAKKCEEKVGKKNSSKLVLRVRQVPFFSQMTDILEFCLGERGMPPFRLDGNVKQEDRQKQERSEEEELVQSFEISASRCSIVATVLRLTRKSPPKDFARKHTKSIIETAENFIGAGADVIRLESDLDILTTEVS</sequence>
<reference evidence="1 2" key="1">
    <citation type="journal article" date="2011" name="Science">
        <title>The Selaginella genome identifies genetic changes associated with the evolution of vascular plants.</title>
        <authorList>
            <person name="Banks J.A."/>
            <person name="Nishiyama T."/>
            <person name="Hasebe M."/>
            <person name="Bowman J.L."/>
            <person name="Gribskov M."/>
            <person name="dePamphilis C."/>
            <person name="Albert V.A."/>
            <person name="Aono N."/>
            <person name="Aoyama T."/>
            <person name="Ambrose B.A."/>
            <person name="Ashton N.W."/>
            <person name="Axtell M.J."/>
            <person name="Barker E."/>
            <person name="Barker M.S."/>
            <person name="Bennetzen J.L."/>
            <person name="Bonawitz N.D."/>
            <person name="Chapple C."/>
            <person name="Cheng C."/>
            <person name="Correa L.G."/>
            <person name="Dacre M."/>
            <person name="DeBarry J."/>
            <person name="Dreyer I."/>
            <person name="Elias M."/>
            <person name="Engstrom E.M."/>
            <person name="Estelle M."/>
            <person name="Feng L."/>
            <person name="Finet C."/>
            <person name="Floyd S.K."/>
            <person name="Frommer W.B."/>
            <person name="Fujita T."/>
            <person name="Gramzow L."/>
            <person name="Gutensohn M."/>
            <person name="Harholt J."/>
            <person name="Hattori M."/>
            <person name="Heyl A."/>
            <person name="Hirai T."/>
            <person name="Hiwatashi Y."/>
            <person name="Ishikawa M."/>
            <person name="Iwata M."/>
            <person name="Karol K.G."/>
            <person name="Koehler B."/>
            <person name="Kolukisaoglu U."/>
            <person name="Kubo M."/>
            <person name="Kurata T."/>
            <person name="Lalonde S."/>
            <person name="Li K."/>
            <person name="Li Y."/>
            <person name="Litt A."/>
            <person name="Lyons E."/>
            <person name="Manning G."/>
            <person name="Maruyama T."/>
            <person name="Michael T.P."/>
            <person name="Mikami K."/>
            <person name="Miyazaki S."/>
            <person name="Morinaga S."/>
            <person name="Murata T."/>
            <person name="Mueller-Roeber B."/>
            <person name="Nelson D.R."/>
            <person name="Obara M."/>
            <person name="Oguri Y."/>
            <person name="Olmstead R.G."/>
            <person name="Onodera N."/>
            <person name="Petersen B.L."/>
            <person name="Pils B."/>
            <person name="Prigge M."/>
            <person name="Rensing S.A."/>
            <person name="Riano-Pachon D.M."/>
            <person name="Roberts A.W."/>
            <person name="Sato Y."/>
            <person name="Scheller H.V."/>
            <person name="Schulz B."/>
            <person name="Schulz C."/>
            <person name="Shakirov E.V."/>
            <person name="Shibagaki N."/>
            <person name="Shinohara N."/>
            <person name="Shippen D.E."/>
            <person name="Soerensen I."/>
            <person name="Sotooka R."/>
            <person name="Sugimoto N."/>
            <person name="Sugita M."/>
            <person name="Sumikawa N."/>
            <person name="Tanurdzic M."/>
            <person name="Theissen G."/>
            <person name="Ulvskov P."/>
            <person name="Wakazuki S."/>
            <person name="Weng J.K."/>
            <person name="Willats W.W."/>
            <person name="Wipf D."/>
            <person name="Wolf P.G."/>
            <person name="Yang L."/>
            <person name="Zimmer A.D."/>
            <person name="Zhu Q."/>
            <person name="Mitros T."/>
            <person name="Hellsten U."/>
            <person name="Loque D."/>
            <person name="Otillar R."/>
            <person name="Salamov A."/>
            <person name="Schmutz J."/>
            <person name="Shapiro H."/>
            <person name="Lindquist E."/>
            <person name="Lucas S."/>
            <person name="Rokhsar D."/>
            <person name="Grigoriev I.V."/>
        </authorList>
    </citation>
    <scope>NUCLEOTIDE SEQUENCE [LARGE SCALE GENOMIC DNA]</scope>
</reference>
<dbReference type="PANTHER" id="PTHR33266">
    <property type="entry name" value="CHROMOSOME 15, WHOLE GENOME SHOTGUN SEQUENCE"/>
    <property type="match status" value="1"/>
</dbReference>
<dbReference type="InParanoid" id="D8S722"/>